<dbReference type="InParanoid" id="A0A1Y2PC50"/>
<dbReference type="SMART" id="SM00342">
    <property type="entry name" value="HTH_ARAC"/>
    <property type="match status" value="1"/>
</dbReference>
<dbReference type="AlphaFoldDB" id="A0A1Y2PC50"/>
<dbReference type="PANTHER" id="PTHR43280:SF2">
    <property type="entry name" value="HTH-TYPE TRANSCRIPTIONAL REGULATOR EXSA"/>
    <property type="match status" value="1"/>
</dbReference>
<evidence type="ECO:0000256" key="3">
    <source>
        <dbReference type="ARBA" id="ARBA00023163"/>
    </source>
</evidence>
<gene>
    <name evidence="6" type="ORF">WH52_10890</name>
</gene>
<evidence type="ECO:0000313" key="7">
    <source>
        <dbReference type="Proteomes" id="UP000194221"/>
    </source>
</evidence>
<accession>A0A1Y2PC50</accession>
<dbReference type="Proteomes" id="UP000194221">
    <property type="component" value="Unassembled WGS sequence"/>
</dbReference>
<evidence type="ECO:0000313" key="6">
    <source>
        <dbReference type="EMBL" id="OSY87591.1"/>
    </source>
</evidence>
<dbReference type="STRING" id="1635173.WH52_10890"/>
<protein>
    <recommendedName>
        <fullName evidence="5">HTH araC/xylS-type domain-containing protein</fullName>
    </recommendedName>
</protein>
<comment type="caution">
    <text evidence="6">The sequence shown here is derived from an EMBL/GenBank/DDBJ whole genome shotgun (WGS) entry which is preliminary data.</text>
</comment>
<sequence>MKKYLLLFCFIFLSINYVVSFQKPNNNCKYLTDLRKKAKELYFKGEQSASRKVCIISLSFIESIEDNSECIVKLHSKILGRLFYIEKNALNYSKALFFLDLNKKLQKKFPFYFPSYNYSIKLQEASILSRLDEKEKSNTILFKMLENKEKFKHIALGEIFIYNHTIDNYFNLFSEENKTWILDSIINHSKKAYDIFYEKRNELKQDKYKDAISTFYTRLGRVEKHKENYEKATVFLKLAKENNTDKESIFIDLHLSSCYFYLNKPDSTIHYAKSFLQKNKDLKASGRLLYAYNILSKQYYKLQEKDSAYKYAKLTLSEVNKNHFYKNKGIKKMFNNNIDKIKLNNQNILKSQKKSFISILLLLIIIIIFSTFLFSYKYYKSVQKEKKYLKLVKELRDKSNKKKQKAIKIKDESIERIIESLNYFEKSEEYLNSNFTLYNVAKRINTNTTYLSKIINQKKNTNFKEYVNKLRMEYVITEIAEGEKFQKYSIEAIAKEVGFSNASTFSKAFKKYTGISPSYYIKKVVSDKESK</sequence>
<dbReference type="InterPro" id="IPR009057">
    <property type="entry name" value="Homeodomain-like_sf"/>
</dbReference>
<keyword evidence="4" id="KW-0812">Transmembrane</keyword>
<feature type="domain" description="HTH araC/xylS-type" evidence="5">
    <location>
        <begin position="428"/>
        <end position="523"/>
    </location>
</feature>
<reference evidence="6 7" key="1">
    <citation type="submission" date="2015-03" db="EMBL/GenBank/DDBJ databases">
        <title>Genome sequence of Tenacibaculum sp. S2-2, isolated from intestinal microbiota of sea cucumber, Apostichopus japonicas.</title>
        <authorList>
            <person name="Shao Z."/>
            <person name="Wang L."/>
            <person name="Li X."/>
        </authorList>
    </citation>
    <scope>NUCLEOTIDE SEQUENCE [LARGE SCALE GENOMIC DNA]</scope>
    <source>
        <strain evidence="6 7">S2-2</strain>
    </source>
</reference>
<dbReference type="GO" id="GO:0043565">
    <property type="term" value="F:sequence-specific DNA binding"/>
    <property type="evidence" value="ECO:0007669"/>
    <property type="project" value="InterPro"/>
</dbReference>
<dbReference type="PRINTS" id="PR00032">
    <property type="entry name" value="HTHARAC"/>
</dbReference>
<proteinExistence type="predicted"/>
<dbReference type="GO" id="GO:0003700">
    <property type="term" value="F:DNA-binding transcription factor activity"/>
    <property type="evidence" value="ECO:0007669"/>
    <property type="project" value="InterPro"/>
</dbReference>
<dbReference type="OrthoDB" id="5295174at2"/>
<keyword evidence="3" id="KW-0804">Transcription</keyword>
<keyword evidence="7" id="KW-1185">Reference proteome</keyword>
<keyword evidence="2" id="KW-0238">DNA-binding</keyword>
<evidence type="ECO:0000259" key="5">
    <source>
        <dbReference type="PROSITE" id="PS01124"/>
    </source>
</evidence>
<dbReference type="EMBL" id="LAPZ01000009">
    <property type="protein sequence ID" value="OSY87591.1"/>
    <property type="molecule type" value="Genomic_DNA"/>
</dbReference>
<feature type="transmembrane region" description="Helical" evidence="4">
    <location>
        <begin position="356"/>
        <end position="379"/>
    </location>
</feature>
<dbReference type="InterPro" id="IPR020449">
    <property type="entry name" value="Tscrpt_reg_AraC-type_HTH"/>
</dbReference>
<evidence type="ECO:0000256" key="1">
    <source>
        <dbReference type="ARBA" id="ARBA00023015"/>
    </source>
</evidence>
<dbReference type="PANTHER" id="PTHR43280">
    <property type="entry name" value="ARAC-FAMILY TRANSCRIPTIONAL REGULATOR"/>
    <property type="match status" value="1"/>
</dbReference>
<dbReference type="Gene3D" id="1.25.40.10">
    <property type="entry name" value="Tetratricopeptide repeat domain"/>
    <property type="match status" value="1"/>
</dbReference>
<dbReference type="Pfam" id="PF12833">
    <property type="entry name" value="HTH_18"/>
    <property type="match status" value="1"/>
</dbReference>
<dbReference type="RefSeq" id="WP_086030986.1">
    <property type="nucleotide sequence ID" value="NZ_LAPZ01000009.1"/>
</dbReference>
<dbReference type="SUPFAM" id="SSF46689">
    <property type="entry name" value="Homeodomain-like"/>
    <property type="match status" value="1"/>
</dbReference>
<name>A0A1Y2PC50_9FLAO</name>
<evidence type="ECO:0000256" key="4">
    <source>
        <dbReference type="SAM" id="Phobius"/>
    </source>
</evidence>
<organism evidence="6 7">
    <name type="scientific">Tenacibaculum holothuriorum</name>
    <dbReference type="NCBI Taxonomy" id="1635173"/>
    <lineage>
        <taxon>Bacteria</taxon>
        <taxon>Pseudomonadati</taxon>
        <taxon>Bacteroidota</taxon>
        <taxon>Flavobacteriia</taxon>
        <taxon>Flavobacteriales</taxon>
        <taxon>Flavobacteriaceae</taxon>
        <taxon>Tenacibaculum</taxon>
    </lineage>
</organism>
<dbReference type="InterPro" id="IPR018060">
    <property type="entry name" value="HTH_AraC"/>
</dbReference>
<dbReference type="PROSITE" id="PS01124">
    <property type="entry name" value="HTH_ARAC_FAMILY_2"/>
    <property type="match status" value="1"/>
</dbReference>
<evidence type="ECO:0000256" key="2">
    <source>
        <dbReference type="ARBA" id="ARBA00023125"/>
    </source>
</evidence>
<keyword evidence="1" id="KW-0805">Transcription regulation</keyword>
<dbReference type="SUPFAM" id="SSF48452">
    <property type="entry name" value="TPR-like"/>
    <property type="match status" value="1"/>
</dbReference>
<dbReference type="Gene3D" id="1.10.10.60">
    <property type="entry name" value="Homeodomain-like"/>
    <property type="match status" value="2"/>
</dbReference>
<keyword evidence="4" id="KW-1133">Transmembrane helix</keyword>
<keyword evidence="4" id="KW-0472">Membrane</keyword>
<dbReference type="InterPro" id="IPR011990">
    <property type="entry name" value="TPR-like_helical_dom_sf"/>
</dbReference>